<evidence type="ECO:0000259" key="4">
    <source>
        <dbReference type="PROSITE" id="PS51034"/>
    </source>
</evidence>
<feature type="domain" description="Apple" evidence="3">
    <location>
        <begin position="58"/>
        <end position="136"/>
    </location>
</feature>
<keyword evidence="2" id="KW-0812">Transmembrane</keyword>
<feature type="domain" description="ZP" evidence="4">
    <location>
        <begin position="936"/>
        <end position="1180"/>
    </location>
</feature>
<accession>T1IZB1</accession>
<dbReference type="SUPFAM" id="SSF57414">
    <property type="entry name" value="Hairpin loop containing domain-like"/>
    <property type="match status" value="6"/>
</dbReference>
<dbReference type="PROSITE" id="PS50948">
    <property type="entry name" value="PAN"/>
    <property type="match status" value="8"/>
</dbReference>
<dbReference type="Proteomes" id="UP000014500">
    <property type="component" value="Unassembled WGS sequence"/>
</dbReference>
<evidence type="ECO:0000256" key="1">
    <source>
        <dbReference type="SAM" id="MobiDB-lite"/>
    </source>
</evidence>
<proteinExistence type="predicted"/>
<feature type="domain" description="Apple" evidence="3">
    <location>
        <begin position="426"/>
        <end position="506"/>
    </location>
</feature>
<keyword evidence="6" id="KW-1185">Reference proteome</keyword>
<dbReference type="InterPro" id="IPR056953">
    <property type="entry name" value="CUT_N"/>
</dbReference>
<reference evidence="5" key="2">
    <citation type="submission" date="2015-02" db="UniProtKB">
        <authorList>
            <consortium name="EnsemblMetazoa"/>
        </authorList>
    </citation>
    <scope>IDENTIFICATION</scope>
</reference>
<dbReference type="PANTHER" id="PTHR47327">
    <property type="entry name" value="FI18240P1-RELATED"/>
    <property type="match status" value="1"/>
</dbReference>
<feature type="domain" description="Apple" evidence="3">
    <location>
        <begin position="331"/>
        <end position="417"/>
    </location>
</feature>
<sequence>MWVARGPAPVITKKLNTSETLGLQLFPGFNWIIIRALVMRTSWWLILIFIPVLTSSECSPAFVRIPAVTLATANSSGFNTKNTSLLSCLDRCKNSSCIAIAFDHSTGHCNSFGDDARGLKDNLHPKFASDVFHKICIKTDYPHDCSLLWHFDLNVTHLTSFRNINISSYEDCIERCSLNDNNCKSGSYNSKLNQCITRNSTDDSNSDPLTQEPDWIKFFNLCAIDHQLECNNKPKINSNTTLRSSIRVIKVESFSQCQQLCQKEESFHCISYSFNTKSHLCNLSSDALFNILSTPLIEETIFGQCTTTPQVKETISPRISRKKSRTALKTCHDTISSYNSYEKVSGYRLTEEYVGRSSSPLYSNESRGITEECLRLCSGEKCLALSLNYVKSQCSVVVPEEVPTHKALSFSYFKRLCISETIIGSCNKLWLIDRIPQVHLNVEPYSVIEEISKESCIKQCLKESNRCRSANYHIEHKECSLSEDDRHNNPDAFVPRQGTEYLENQCRDNGLAISPRQFSTFCTYGQPIHDKYLEFVDKTVAAGTEAECRQACDSELLFNCRSYSFIPRQQPSTNQCFLSSDTTSSPGAQLRDAPGAVYVERTCTQNFNPQTQTPPINQPPPFPSPPPNPMIPGLPSPPQIIMPNPPPPPGPQYPGVSTGCFYPTDFTFEKTMGMVPRPDAFAARSSNLPLVGPQSIAPDCTRGCLEGDMHCISFVLQYPVMGSPACITFNRGVAFDRNVLVPKQDSAYFEKICLHKRRCNRLWTFERVVGFEIDGSDTKTLHFVPSKETCEDQCLLETSFECRSAEYVYSMGICKLSTETRRSRPEAFRYVGPDVDYLENQCASDPVQCEYTEFPAKFLPFADRFVSAMATLQECQQKCEKERDFLCRSVTWNHVTTDCLLSSDDRYSTPMGINVLVDRPDWVYSEKGNCGQVRVDCTPNNMLVRVIFGSPFNGRVYAKGNPQACTQQGGNQLQVALPVSLGVLCGTVQEGIYTNEIVVQQHPLIMTDNDKVYRVVCSFAVVDQVVTMDSGGRWDRPPGLDVINVKGGAPQQVIQNSAPPPAVRLRITGRNGQDVATVGIGDELYFRIEPEPNSAFGIFATNLIAKSEFGDQLILLDNKGCPTDLNIFPPLMPEPNSRALAAPFHAFRFPATGRINFEVHITFCQEMCPPAQCSAKDVPYGRKKRSNENSPSITSKIQNATFDMNPYNPSSTNSNITYIPANYTLNWQIESLPTKIPLPSSPAVVSVPNNDHLQEKGPIEPRTNTEILNQVPLRLSLVVNNQEDDKLPRRGDTAPQYPVPPKPAIMRRYEGPIIRDPAFPLDKVCTDKSTIVAAVLATIVTQLILMGAGVGIYVYYRRKRRYDRHRAQLHTPHNLLYETTTTNVLRPLGMRDKLPPQHATLKVSNWIEQQQKRNRDPNKINIMEMSA</sequence>
<evidence type="ECO:0000313" key="6">
    <source>
        <dbReference type="Proteomes" id="UP000014500"/>
    </source>
</evidence>
<dbReference type="InterPro" id="IPR052774">
    <property type="entry name" value="Celegans_DevNeuronal_Protein"/>
</dbReference>
<dbReference type="InterPro" id="IPR001507">
    <property type="entry name" value="ZP_dom"/>
</dbReference>
<name>T1IZB1_STRMM</name>
<dbReference type="InterPro" id="IPR003609">
    <property type="entry name" value="Pan_app"/>
</dbReference>
<evidence type="ECO:0008006" key="7">
    <source>
        <dbReference type="Google" id="ProtNLM"/>
    </source>
</evidence>
<keyword evidence="2" id="KW-0472">Membrane</keyword>
<protein>
    <recommendedName>
        <fullName evidence="7">ZP domain-containing protein</fullName>
    </recommendedName>
</protein>
<organism evidence="5 6">
    <name type="scientific">Strigamia maritima</name>
    <name type="common">European centipede</name>
    <name type="synonym">Geophilus maritimus</name>
    <dbReference type="NCBI Taxonomy" id="126957"/>
    <lineage>
        <taxon>Eukaryota</taxon>
        <taxon>Metazoa</taxon>
        <taxon>Ecdysozoa</taxon>
        <taxon>Arthropoda</taxon>
        <taxon>Myriapoda</taxon>
        <taxon>Chilopoda</taxon>
        <taxon>Pleurostigmophora</taxon>
        <taxon>Geophilomorpha</taxon>
        <taxon>Linotaeniidae</taxon>
        <taxon>Strigamia</taxon>
    </lineage>
</organism>
<dbReference type="SMART" id="SM00241">
    <property type="entry name" value="ZP"/>
    <property type="match status" value="1"/>
</dbReference>
<feature type="domain" description="Apple" evidence="3">
    <location>
        <begin position="145"/>
        <end position="222"/>
    </location>
</feature>
<dbReference type="HOGENOM" id="CLU_252727_0_0_1"/>
<dbReference type="EnsemblMetazoa" id="SMAR006585-RA">
    <property type="protein sequence ID" value="SMAR006585-PA"/>
    <property type="gene ID" value="SMAR006585"/>
</dbReference>
<feature type="compositionally biased region" description="Pro residues" evidence="1">
    <location>
        <begin position="616"/>
        <end position="633"/>
    </location>
</feature>
<dbReference type="CDD" id="cd01099">
    <property type="entry name" value="PAN_AP_HGF"/>
    <property type="match status" value="3"/>
</dbReference>
<evidence type="ECO:0000259" key="3">
    <source>
        <dbReference type="PROSITE" id="PS50948"/>
    </source>
</evidence>
<dbReference type="GO" id="GO:0009653">
    <property type="term" value="P:anatomical structure morphogenesis"/>
    <property type="evidence" value="ECO:0007669"/>
    <property type="project" value="TreeGrafter"/>
</dbReference>
<dbReference type="EMBL" id="JH431711">
    <property type="status" value="NOT_ANNOTATED_CDS"/>
    <property type="molecule type" value="Genomic_DNA"/>
</dbReference>
<dbReference type="PROSITE" id="PS51034">
    <property type="entry name" value="ZP_2"/>
    <property type="match status" value="1"/>
</dbReference>
<feature type="domain" description="Apple" evidence="3">
    <location>
        <begin position="759"/>
        <end position="842"/>
    </location>
</feature>
<feature type="region of interest" description="Disordered" evidence="1">
    <location>
        <begin position="1176"/>
        <end position="1195"/>
    </location>
</feature>
<feature type="domain" description="Apple" evidence="3">
    <location>
        <begin position="522"/>
        <end position="603"/>
    </location>
</feature>
<dbReference type="Pfam" id="PF25057">
    <property type="entry name" value="CUT_N"/>
    <property type="match status" value="1"/>
</dbReference>
<evidence type="ECO:0000256" key="2">
    <source>
        <dbReference type="SAM" id="Phobius"/>
    </source>
</evidence>
<feature type="compositionally biased region" description="Low complexity" evidence="1">
    <location>
        <begin position="606"/>
        <end position="615"/>
    </location>
</feature>
<dbReference type="STRING" id="126957.T1IZB1"/>
<dbReference type="Pfam" id="PF00024">
    <property type="entry name" value="PAN_1"/>
    <property type="match status" value="6"/>
</dbReference>
<dbReference type="OMA" id="KINIMEM"/>
<feature type="transmembrane region" description="Helical" evidence="2">
    <location>
        <begin position="1331"/>
        <end position="1356"/>
    </location>
</feature>
<dbReference type="eggNOG" id="ENOG502RICB">
    <property type="taxonomic scope" value="Eukaryota"/>
</dbReference>
<dbReference type="SMART" id="SM00473">
    <property type="entry name" value="PAN_AP"/>
    <property type="match status" value="8"/>
</dbReference>
<feature type="region of interest" description="Disordered" evidence="1">
    <location>
        <begin position="606"/>
        <end position="633"/>
    </location>
</feature>
<reference evidence="6" key="1">
    <citation type="submission" date="2011-05" db="EMBL/GenBank/DDBJ databases">
        <authorList>
            <person name="Richards S.R."/>
            <person name="Qu J."/>
            <person name="Jiang H."/>
            <person name="Jhangiani S.N."/>
            <person name="Agravi P."/>
            <person name="Goodspeed R."/>
            <person name="Gross S."/>
            <person name="Mandapat C."/>
            <person name="Jackson L."/>
            <person name="Mathew T."/>
            <person name="Pu L."/>
            <person name="Thornton R."/>
            <person name="Saada N."/>
            <person name="Wilczek-Boney K.B."/>
            <person name="Lee S."/>
            <person name="Kovar C."/>
            <person name="Wu Y."/>
            <person name="Scherer S.E."/>
            <person name="Worley K.C."/>
            <person name="Muzny D.M."/>
            <person name="Gibbs R."/>
        </authorList>
    </citation>
    <scope>NUCLEOTIDE SEQUENCE</scope>
    <source>
        <strain evidence="6">Brora</strain>
    </source>
</reference>
<keyword evidence="2" id="KW-1133">Transmembrane helix</keyword>
<dbReference type="Gene3D" id="3.50.4.10">
    <property type="entry name" value="Hepatocyte Growth Factor"/>
    <property type="match status" value="5"/>
</dbReference>
<feature type="domain" description="Apple" evidence="3">
    <location>
        <begin position="849"/>
        <end position="930"/>
    </location>
</feature>
<evidence type="ECO:0000313" key="5">
    <source>
        <dbReference type="EnsemblMetazoa" id="SMAR006585-PA"/>
    </source>
</evidence>
<feature type="domain" description="Apple" evidence="3">
    <location>
        <begin position="230"/>
        <end position="307"/>
    </location>
</feature>
<dbReference type="PANTHER" id="PTHR47327:SF9">
    <property type="entry name" value="NO MECHANORECEPTOR POTENTIAL A, ISOFORM A"/>
    <property type="match status" value="1"/>
</dbReference>